<evidence type="ECO:0008006" key="2">
    <source>
        <dbReference type="Google" id="ProtNLM"/>
    </source>
</evidence>
<comment type="caution">
    <text evidence="1">The sequence shown here is derived from an EMBL/GenBank/DDBJ whole genome shotgun (WGS) entry which is preliminary data.</text>
</comment>
<gene>
    <name evidence="1" type="ORF">GALL_169350</name>
</gene>
<dbReference type="AlphaFoldDB" id="A0A1J5RZ32"/>
<accession>A0A1J5RZ32</accession>
<proteinExistence type="predicted"/>
<organism evidence="1">
    <name type="scientific">mine drainage metagenome</name>
    <dbReference type="NCBI Taxonomy" id="410659"/>
    <lineage>
        <taxon>unclassified sequences</taxon>
        <taxon>metagenomes</taxon>
        <taxon>ecological metagenomes</taxon>
    </lineage>
</organism>
<sequence>MMRRFAYLSIITVALLMQTAQAEENLKDPTQAPASLNGNAANVQEPTGPVLQSVMLGAQYRAAIINGQKVLLGKKYEEATLIKLNEHEAVLRNKDGTTQTLVLGYGIEKKVLYPLTPHTSNKKKRSTKIE</sequence>
<evidence type="ECO:0000313" key="1">
    <source>
        <dbReference type="EMBL" id="OIR00971.1"/>
    </source>
</evidence>
<dbReference type="EMBL" id="MLJW01000089">
    <property type="protein sequence ID" value="OIR00971.1"/>
    <property type="molecule type" value="Genomic_DNA"/>
</dbReference>
<protein>
    <recommendedName>
        <fullName evidence="2">MSHA biogenesis protein MshK</fullName>
    </recommendedName>
</protein>
<reference evidence="1" key="1">
    <citation type="submission" date="2016-10" db="EMBL/GenBank/DDBJ databases">
        <title>Sequence of Gallionella enrichment culture.</title>
        <authorList>
            <person name="Poehlein A."/>
            <person name="Muehling M."/>
            <person name="Daniel R."/>
        </authorList>
    </citation>
    <scope>NUCLEOTIDE SEQUENCE</scope>
</reference>
<name>A0A1J5RZ32_9ZZZZ</name>